<dbReference type="Gene3D" id="3.10.20.310">
    <property type="entry name" value="membrane protein fhac"/>
    <property type="match status" value="5"/>
</dbReference>
<dbReference type="RefSeq" id="WP_012178171.1">
    <property type="nucleotide sequence ID" value="NC_009952.1"/>
</dbReference>
<evidence type="ECO:0000259" key="9">
    <source>
        <dbReference type="PROSITE" id="PS51779"/>
    </source>
</evidence>
<dbReference type="InterPro" id="IPR010827">
    <property type="entry name" value="BamA/TamA_POTRA"/>
</dbReference>
<dbReference type="GO" id="GO:0009279">
    <property type="term" value="C:cell outer membrane"/>
    <property type="evidence" value="ECO:0007669"/>
    <property type="project" value="UniProtKB-SubCell"/>
</dbReference>
<evidence type="ECO:0000256" key="8">
    <source>
        <dbReference type="NCBIfam" id="TIGR03303"/>
    </source>
</evidence>
<dbReference type="GO" id="GO:0051205">
    <property type="term" value="P:protein insertion into membrane"/>
    <property type="evidence" value="ECO:0007669"/>
    <property type="project" value="UniProtKB-UniRule"/>
</dbReference>
<sequence length="748" mass="82770">MTSPDMARAQDFRFTNVEINGNQRIEAATILNFAEIARGETVTGGQLNDAFVRLQNSGLFESVTLTPRGNTLVIDVVEFPTINQVSIEGNRRLNDDQLLSVLQSAPRQVFTPETAEADAAAIIEAYQLSGRLAATVEPRIIRRSENRVDVVFEVTEGAVVENERISFVGNRVFSDRRLRRELATKQAGIFRQIIRADTFIEDRVAFDRQLLTDFYQARGYVDFQVLSVTPELSRERDAVFLTFNLREGQQFRFGQVTASSDLSEVDIDGYIAAIDVDPGEVYSPAKVDRTITRLERLALAQGLNFIRVTPRVTRNDAAGTLDLDFVVERGPRVFVERIDIEGNATTLDRVIRRQFDTVEGDPFNPREIREAAERIRALGFFSVADVNTRSGSTEDSVIVDVDVEEQPTGSLSFGGSFSPDDGFGLIVSLTERNFLGRGQTVSLNFDGTSGDQNLSFRFVEPSFLARDVSFSFSVGTVSSNNSNREFDIDRTFLDIGVGFPVSENGRLSLSAGYFSEELSDLDPVNSSPILFRETGKESGARIGYAYTFDTRRTGLNPNAGVLLRFDQTLQSPLGDNTLLFTEATAIAQTRVFNEEVLLRAALEGGAITAIGDASSRVTDRYFLSRRQMRGFASNGIGPRDREAGNEDALGGNKYVVARFEAEFPLGLPEEYGIEFGAFLDIGTVWDLDDTAGAGGVEVDDDFILRSAAGVSVFWDTAIGPLRFNFSRALRKEDYDDVSNFDFTVSTRF</sequence>
<dbReference type="HOGENOM" id="CLU_007664_1_2_5"/>
<keyword evidence="7" id="KW-0732">Signal</keyword>
<keyword evidence="11" id="KW-1185">Reference proteome</keyword>
<evidence type="ECO:0000256" key="4">
    <source>
        <dbReference type="ARBA" id="ARBA00022737"/>
    </source>
</evidence>
<dbReference type="KEGG" id="dsh:Dshi_1499"/>
<evidence type="ECO:0000256" key="3">
    <source>
        <dbReference type="ARBA" id="ARBA00022692"/>
    </source>
</evidence>
<feature type="domain" description="POTRA" evidence="9">
    <location>
        <begin position="80"/>
        <end position="157"/>
    </location>
</feature>
<comment type="subcellular location">
    <subcellularLocation>
        <location evidence="7">Cell outer membrane</location>
    </subcellularLocation>
    <subcellularLocation>
        <location evidence="1">Membrane</location>
    </subcellularLocation>
</comment>
<accession>A8LK42</accession>
<evidence type="ECO:0000256" key="2">
    <source>
        <dbReference type="ARBA" id="ARBA00022452"/>
    </source>
</evidence>
<keyword evidence="3 7" id="KW-0812">Transmembrane</keyword>
<gene>
    <name evidence="10" type="primary">yaeT</name>
    <name evidence="7" type="synonym">bamA</name>
    <name evidence="10" type="ordered locus">Dshi_1499</name>
</gene>
<comment type="subunit">
    <text evidence="7">Part of the Bam complex.</text>
</comment>
<dbReference type="InterPro" id="IPR023707">
    <property type="entry name" value="OM_assembly_BamA"/>
</dbReference>
<feature type="domain" description="POTRA" evidence="9">
    <location>
        <begin position="333"/>
        <end position="406"/>
    </location>
</feature>
<name>A8LK42_DINSH</name>
<dbReference type="HAMAP" id="MF_01430">
    <property type="entry name" value="OM_assembly_BamA"/>
    <property type="match status" value="1"/>
</dbReference>
<evidence type="ECO:0000256" key="6">
    <source>
        <dbReference type="ARBA" id="ARBA00023237"/>
    </source>
</evidence>
<dbReference type="Gene3D" id="2.40.160.50">
    <property type="entry name" value="membrane protein fhac: a member of the omp85/tpsb transporter family"/>
    <property type="match status" value="1"/>
</dbReference>
<keyword evidence="6 7" id="KW-0998">Cell outer membrane</keyword>
<dbReference type="InterPro" id="IPR000184">
    <property type="entry name" value="Bac_surfAg_D15"/>
</dbReference>
<evidence type="ECO:0000256" key="1">
    <source>
        <dbReference type="ARBA" id="ARBA00004370"/>
    </source>
</evidence>
<feature type="domain" description="POTRA" evidence="9">
    <location>
        <begin position="12"/>
        <end position="79"/>
    </location>
</feature>
<reference evidence="11" key="1">
    <citation type="journal article" date="2010" name="ISME J.">
        <title>The complete genome sequence of the algal symbiont Dinoroseobacter shibae: a hitchhiker's guide to life in the sea.</title>
        <authorList>
            <person name="Wagner-Dobler I."/>
            <person name="Ballhausen B."/>
            <person name="Berger M."/>
            <person name="Brinkhoff T."/>
            <person name="Buchholz I."/>
            <person name="Bunk B."/>
            <person name="Cypionka H."/>
            <person name="Daniel R."/>
            <person name="Drepper T."/>
            <person name="Gerdts G."/>
            <person name="Hahnke S."/>
            <person name="Han C."/>
            <person name="Jahn D."/>
            <person name="Kalhoefer D."/>
            <person name="Kiss H."/>
            <person name="Klenk H.P."/>
            <person name="Kyrpides N."/>
            <person name="Liebl W."/>
            <person name="Liesegang H."/>
            <person name="Meincke L."/>
            <person name="Pati A."/>
            <person name="Petersen J."/>
            <person name="Piekarski T."/>
            <person name="Pommerenke C."/>
            <person name="Pradella S."/>
            <person name="Pukall R."/>
            <person name="Rabus R."/>
            <person name="Stackebrandt E."/>
            <person name="Thole S."/>
            <person name="Thompson L."/>
            <person name="Tielen P."/>
            <person name="Tomasch J."/>
            <person name="von Jan M."/>
            <person name="Wanphrut N."/>
            <person name="Wichels A."/>
            <person name="Zech H."/>
            <person name="Simon M."/>
        </authorList>
    </citation>
    <scope>NUCLEOTIDE SEQUENCE [LARGE SCALE GENOMIC DNA]</scope>
    <source>
        <strain evidence="11">DSM 16493 / NCIMB 14021 / DFL 12</strain>
    </source>
</reference>
<keyword evidence="5 7" id="KW-0472">Membrane</keyword>
<proteinExistence type="inferred from homology"/>
<dbReference type="Pfam" id="PF07244">
    <property type="entry name" value="POTRA"/>
    <property type="match status" value="5"/>
</dbReference>
<dbReference type="eggNOG" id="COG4775">
    <property type="taxonomic scope" value="Bacteria"/>
</dbReference>
<evidence type="ECO:0000313" key="10">
    <source>
        <dbReference type="EMBL" id="ABV93241.1"/>
    </source>
</evidence>
<keyword evidence="4 7" id="KW-0677">Repeat</keyword>
<dbReference type="InterPro" id="IPR039910">
    <property type="entry name" value="D15-like"/>
</dbReference>
<comment type="function">
    <text evidence="7">Part of the outer membrane protein assembly complex, which is involved in assembly and insertion of beta-barrel proteins into the outer membrane.</text>
</comment>
<dbReference type="Proteomes" id="UP000006833">
    <property type="component" value="Chromosome"/>
</dbReference>
<dbReference type="PIRSF" id="PIRSF006076">
    <property type="entry name" value="OM_assembly_OMP85"/>
    <property type="match status" value="1"/>
</dbReference>
<dbReference type="PANTHER" id="PTHR12815">
    <property type="entry name" value="SORTING AND ASSEMBLY MACHINERY SAMM50 PROTEIN FAMILY MEMBER"/>
    <property type="match status" value="1"/>
</dbReference>
<evidence type="ECO:0000256" key="7">
    <source>
        <dbReference type="HAMAP-Rule" id="MF_01430"/>
    </source>
</evidence>
<evidence type="ECO:0000256" key="5">
    <source>
        <dbReference type="ARBA" id="ARBA00023136"/>
    </source>
</evidence>
<dbReference type="EMBL" id="CP000830">
    <property type="protein sequence ID" value="ABV93241.1"/>
    <property type="molecule type" value="Genomic_DNA"/>
</dbReference>
<comment type="similarity">
    <text evidence="7">Belongs to the BamA family.</text>
</comment>
<dbReference type="AlphaFoldDB" id="A8LK42"/>
<dbReference type="NCBIfam" id="TIGR03303">
    <property type="entry name" value="OM_YaeT"/>
    <property type="match status" value="1"/>
</dbReference>
<evidence type="ECO:0000313" key="11">
    <source>
        <dbReference type="Proteomes" id="UP000006833"/>
    </source>
</evidence>
<dbReference type="GO" id="GO:0043165">
    <property type="term" value="P:Gram-negative-bacterium-type cell outer membrane assembly"/>
    <property type="evidence" value="ECO:0007669"/>
    <property type="project" value="UniProtKB-UniRule"/>
</dbReference>
<protein>
    <recommendedName>
        <fullName evidence="7 8">Outer membrane protein assembly factor BamA</fullName>
    </recommendedName>
</protein>
<keyword evidence="2 7" id="KW-1134">Transmembrane beta strand</keyword>
<dbReference type="PANTHER" id="PTHR12815:SF18">
    <property type="entry name" value="SORTING AND ASSEMBLY MACHINERY COMPONENT 50 HOMOLOG"/>
    <property type="match status" value="1"/>
</dbReference>
<dbReference type="STRING" id="398580.Dshi_1499"/>
<dbReference type="InterPro" id="IPR034746">
    <property type="entry name" value="POTRA"/>
</dbReference>
<dbReference type="PROSITE" id="PS51779">
    <property type="entry name" value="POTRA"/>
    <property type="match status" value="3"/>
</dbReference>
<dbReference type="Pfam" id="PF01103">
    <property type="entry name" value="Omp85"/>
    <property type="match status" value="1"/>
</dbReference>
<organism evidence="10 11">
    <name type="scientific">Dinoroseobacter shibae (strain DSM 16493 / NCIMB 14021 / DFL 12)</name>
    <dbReference type="NCBI Taxonomy" id="398580"/>
    <lineage>
        <taxon>Bacteria</taxon>
        <taxon>Pseudomonadati</taxon>
        <taxon>Pseudomonadota</taxon>
        <taxon>Alphaproteobacteria</taxon>
        <taxon>Rhodobacterales</taxon>
        <taxon>Roseobacteraceae</taxon>
        <taxon>Dinoroseobacter</taxon>
    </lineage>
</organism>